<proteinExistence type="predicted"/>
<feature type="transmembrane region" description="Helical" evidence="2">
    <location>
        <begin position="340"/>
        <end position="361"/>
    </location>
</feature>
<reference evidence="3" key="1">
    <citation type="submission" date="2021-01" db="EMBL/GenBank/DDBJ databases">
        <authorList>
            <person name="Corre E."/>
            <person name="Pelletier E."/>
            <person name="Niang G."/>
            <person name="Scheremetjew M."/>
            <person name="Finn R."/>
            <person name="Kale V."/>
            <person name="Holt S."/>
            <person name="Cochrane G."/>
            <person name="Meng A."/>
            <person name="Brown T."/>
            <person name="Cohen L."/>
        </authorList>
    </citation>
    <scope>NUCLEOTIDE SEQUENCE</scope>
    <source>
        <strain evidence="3">Pbaha01</strain>
    </source>
</reference>
<protein>
    <recommendedName>
        <fullName evidence="4">Transmembrane protein</fullName>
    </recommendedName>
</protein>
<feature type="region of interest" description="Disordered" evidence="1">
    <location>
        <begin position="56"/>
        <end position="75"/>
    </location>
</feature>
<evidence type="ECO:0000256" key="1">
    <source>
        <dbReference type="SAM" id="MobiDB-lite"/>
    </source>
</evidence>
<evidence type="ECO:0000256" key="2">
    <source>
        <dbReference type="SAM" id="Phobius"/>
    </source>
</evidence>
<sequence>MGCGSSTIGAVRDSVRQSALEAARNLRLSSASASSAEPCQVPEDDKEVKQVKEEEACLIPNQAEASDSPRPSRSERLKRQVASIIWSEVDDQGEEEEGKRSALLFLTLWRVGHGDTVLLDLPDDTLYSASIIMPMIARSSGYQLTLTAIAVKMVVLNLACIGLQAGLISSFSHAQSVLPGVDGTPNICTYGQDTGKEHVPHGPLGIELAPDRGNVETEFIMVMLRNTLYEVMQRVGVTNESIGPVELGMESATCRTVCVAVFCIAICGEIFSMKDLARFLWYVPTEGRTKPGQEEEDLSWVSFSQDSKRQELRPIWHWTGRRDLDSVSFKSGAMPMSWKLFMSALLVIQAGILCLTGWTGLSFLMNTGGIVDEVLNTLSVAFILELDRLIFWTLSRGLTKEILRRVEPLSLQRWAGELTQELNVSRTKEREYGYCALLKSFLIENLPTLVLAIVTIGGHYVYFFQKCRMKHRPFELSEFMSYSYFEGVTRYFGGWEFLFGGWFSKDVHDFHSGNVTCTPYNPLEGNGTTGLPAFGCSLPSPFHAKATGS</sequence>
<feature type="compositionally biased region" description="Low complexity" evidence="1">
    <location>
        <begin position="27"/>
        <end position="37"/>
    </location>
</feature>
<keyword evidence="2" id="KW-1133">Transmembrane helix</keyword>
<accession>A0A7S0FZS1</accession>
<evidence type="ECO:0000313" key="3">
    <source>
        <dbReference type="EMBL" id="CAD8389739.1"/>
    </source>
</evidence>
<dbReference type="EMBL" id="HBEG01054457">
    <property type="protein sequence ID" value="CAD8389739.1"/>
    <property type="molecule type" value="Transcribed_RNA"/>
</dbReference>
<feature type="region of interest" description="Disordered" evidence="1">
    <location>
        <begin position="27"/>
        <end position="51"/>
    </location>
</feature>
<keyword evidence="2" id="KW-0472">Membrane</keyword>
<feature type="transmembrane region" description="Helical" evidence="2">
    <location>
        <begin position="446"/>
        <end position="464"/>
    </location>
</feature>
<organism evidence="3">
    <name type="scientific">Pyrodinium bahamense</name>
    <dbReference type="NCBI Taxonomy" id="73915"/>
    <lineage>
        <taxon>Eukaryota</taxon>
        <taxon>Sar</taxon>
        <taxon>Alveolata</taxon>
        <taxon>Dinophyceae</taxon>
        <taxon>Gonyaulacales</taxon>
        <taxon>Pyrocystaceae</taxon>
        <taxon>Pyrodinium</taxon>
    </lineage>
</organism>
<keyword evidence="2" id="KW-0812">Transmembrane</keyword>
<evidence type="ECO:0008006" key="4">
    <source>
        <dbReference type="Google" id="ProtNLM"/>
    </source>
</evidence>
<name>A0A7S0FZS1_9DINO</name>
<gene>
    <name evidence="3" type="ORF">PBAH0796_LOCUS33174</name>
</gene>
<dbReference type="AlphaFoldDB" id="A0A7S0FZS1"/>